<keyword evidence="2" id="KW-1185">Reference proteome</keyword>
<protein>
    <submittedName>
        <fullName evidence="1">Uncharacterized protein</fullName>
    </submittedName>
</protein>
<dbReference type="Proteomes" id="UP000315010">
    <property type="component" value="Unassembled WGS sequence"/>
</dbReference>
<organism evidence="1 2">
    <name type="scientific">Novipirellula herctigrandis</name>
    <dbReference type="NCBI Taxonomy" id="2527986"/>
    <lineage>
        <taxon>Bacteria</taxon>
        <taxon>Pseudomonadati</taxon>
        <taxon>Planctomycetota</taxon>
        <taxon>Planctomycetia</taxon>
        <taxon>Pirellulales</taxon>
        <taxon>Pirellulaceae</taxon>
        <taxon>Novipirellula</taxon>
    </lineage>
</organism>
<evidence type="ECO:0000313" key="2">
    <source>
        <dbReference type="Proteomes" id="UP000315010"/>
    </source>
</evidence>
<gene>
    <name evidence="1" type="ORF">CA13_54990</name>
</gene>
<reference evidence="1 2" key="1">
    <citation type="submission" date="2019-02" db="EMBL/GenBank/DDBJ databases">
        <title>Deep-cultivation of Planctomycetes and their phenomic and genomic characterization uncovers novel biology.</title>
        <authorList>
            <person name="Wiegand S."/>
            <person name="Jogler M."/>
            <person name="Boedeker C."/>
            <person name="Pinto D."/>
            <person name="Vollmers J."/>
            <person name="Rivas-Marin E."/>
            <person name="Kohn T."/>
            <person name="Peeters S.H."/>
            <person name="Heuer A."/>
            <person name="Rast P."/>
            <person name="Oberbeckmann S."/>
            <person name="Bunk B."/>
            <person name="Jeske O."/>
            <person name="Meyerdierks A."/>
            <person name="Storesund J.E."/>
            <person name="Kallscheuer N."/>
            <person name="Luecker S."/>
            <person name="Lage O.M."/>
            <person name="Pohl T."/>
            <person name="Merkel B.J."/>
            <person name="Hornburger P."/>
            <person name="Mueller R.-W."/>
            <person name="Bruemmer F."/>
            <person name="Labrenz M."/>
            <person name="Spormann A.M."/>
            <person name="Op Den Camp H."/>
            <person name="Overmann J."/>
            <person name="Amann R."/>
            <person name="Jetten M.S.M."/>
            <person name="Mascher T."/>
            <person name="Medema M.H."/>
            <person name="Devos D.P."/>
            <person name="Kaster A.-K."/>
            <person name="Ovreas L."/>
            <person name="Rohde M."/>
            <person name="Galperin M.Y."/>
            <person name="Jogler C."/>
        </authorList>
    </citation>
    <scope>NUCLEOTIDE SEQUENCE [LARGE SCALE GENOMIC DNA]</scope>
    <source>
        <strain evidence="1 2">CA13</strain>
    </source>
</reference>
<proteinExistence type="predicted"/>
<name>A0A5C5Z9X8_9BACT</name>
<comment type="caution">
    <text evidence="1">The sequence shown here is derived from an EMBL/GenBank/DDBJ whole genome shotgun (WGS) entry which is preliminary data.</text>
</comment>
<accession>A0A5C5Z9X8</accession>
<sequence length="59" mass="6346">MSPTPTSTVDASEPGQLLNDLERRQDDVLAQLDALDAQLTEVLKGLGVTPEDEIDPDLV</sequence>
<dbReference type="AlphaFoldDB" id="A0A5C5Z9X8"/>
<dbReference type="EMBL" id="SJPJ01000001">
    <property type="protein sequence ID" value="TWT84025.1"/>
    <property type="molecule type" value="Genomic_DNA"/>
</dbReference>
<evidence type="ECO:0000313" key="1">
    <source>
        <dbReference type="EMBL" id="TWT84025.1"/>
    </source>
</evidence>